<evidence type="ECO:0000256" key="1">
    <source>
        <dbReference type="SAM" id="Coils"/>
    </source>
</evidence>
<dbReference type="AlphaFoldDB" id="A0A816A1A5"/>
<accession>A0A816A1A5</accession>
<keyword evidence="4" id="KW-1185">Reference proteome</keyword>
<evidence type="ECO:0000313" key="4">
    <source>
        <dbReference type="Proteomes" id="UP000663870"/>
    </source>
</evidence>
<comment type="caution">
    <text evidence="3">The sequence shown here is derived from an EMBL/GenBank/DDBJ whole genome shotgun (WGS) entry which is preliminary data.</text>
</comment>
<evidence type="ECO:0000313" key="2">
    <source>
        <dbReference type="EMBL" id="CAF1327696.1"/>
    </source>
</evidence>
<dbReference type="Proteomes" id="UP000663854">
    <property type="component" value="Unassembled WGS sequence"/>
</dbReference>
<reference evidence="3" key="1">
    <citation type="submission" date="2021-02" db="EMBL/GenBank/DDBJ databases">
        <authorList>
            <person name="Nowell W R."/>
        </authorList>
    </citation>
    <scope>NUCLEOTIDE SEQUENCE</scope>
</reference>
<sequence length="364" mass="42601">MAYADNTANIQYQHSTIREVLLNQLEQIARQNSGSFFKPIYLLDSVDENNSSQLEQKLREECQEHFGKRTIIIPYLLQTSQCLIILMEFQENGHILRAKYTSSFIESNSIANQLQIQINKIYPSIILQKIDWINDNDFKIALKLNLNSLLSTIENDQSFTMINQSIPNQDNEHTLEDLEQQLNNGLKELKIRDINVLPQRIQRIQNRIKEYEEEERIEEANNEKEYLRKLQQLQNLVDKISRLKSAESSNKNDQQSELLQLKQKLSKSFAKMKIQDEKVLIEKIQKIKQRIQGFQDEDRLEEAVKETDHLGKLEDIQNLVDEIAKLSSNNSESNQDNESHTLHSAEILPNLVINENIQQRVFSR</sequence>
<name>A0A816A1A5_9BILA</name>
<protein>
    <submittedName>
        <fullName evidence="3">Uncharacterized protein</fullName>
    </submittedName>
</protein>
<dbReference type="EMBL" id="CAJNOH010003212">
    <property type="protein sequence ID" value="CAF1327696.1"/>
    <property type="molecule type" value="Genomic_DNA"/>
</dbReference>
<dbReference type="EMBL" id="CAJNOL010004514">
    <property type="protein sequence ID" value="CAF1589796.1"/>
    <property type="molecule type" value="Genomic_DNA"/>
</dbReference>
<keyword evidence="1" id="KW-0175">Coiled coil</keyword>
<proteinExistence type="predicted"/>
<gene>
    <name evidence="3" type="ORF">JXQ802_LOCUS47104</name>
    <name evidence="2" type="ORF">PYM288_LOCUS31249</name>
</gene>
<evidence type="ECO:0000313" key="3">
    <source>
        <dbReference type="EMBL" id="CAF1589796.1"/>
    </source>
</evidence>
<feature type="coiled-coil region" evidence="1">
    <location>
        <begin position="277"/>
        <end position="336"/>
    </location>
</feature>
<feature type="coiled-coil region" evidence="1">
    <location>
        <begin position="168"/>
        <end position="243"/>
    </location>
</feature>
<dbReference type="Proteomes" id="UP000663870">
    <property type="component" value="Unassembled WGS sequence"/>
</dbReference>
<organism evidence="3 4">
    <name type="scientific">Rotaria sordida</name>
    <dbReference type="NCBI Taxonomy" id="392033"/>
    <lineage>
        <taxon>Eukaryota</taxon>
        <taxon>Metazoa</taxon>
        <taxon>Spiralia</taxon>
        <taxon>Gnathifera</taxon>
        <taxon>Rotifera</taxon>
        <taxon>Eurotatoria</taxon>
        <taxon>Bdelloidea</taxon>
        <taxon>Philodinida</taxon>
        <taxon>Philodinidae</taxon>
        <taxon>Rotaria</taxon>
    </lineage>
</organism>